<comment type="similarity">
    <text evidence="2">Belongs to the TonB-dependent receptor family. Hemoglobin/haptoglobin binding protein subfamily.</text>
</comment>
<gene>
    <name evidence="15" type="ORF">H8792_003215</name>
</gene>
<proteinExistence type="inferred from homology"/>
<evidence type="ECO:0000256" key="7">
    <source>
        <dbReference type="ARBA" id="ARBA00023077"/>
    </source>
</evidence>
<evidence type="ECO:0000256" key="1">
    <source>
        <dbReference type="ARBA" id="ARBA00004571"/>
    </source>
</evidence>
<dbReference type="InterPro" id="IPR037066">
    <property type="entry name" value="Plug_dom_sf"/>
</dbReference>
<keyword evidence="10 11" id="KW-0998">Cell outer membrane</keyword>
<dbReference type="InterPro" id="IPR012910">
    <property type="entry name" value="Plug_dom"/>
</dbReference>
<evidence type="ECO:0000256" key="11">
    <source>
        <dbReference type="PROSITE-ProRule" id="PRU01360"/>
    </source>
</evidence>
<dbReference type="Gene3D" id="2.40.170.20">
    <property type="entry name" value="TonB-dependent receptor, beta-barrel domain"/>
    <property type="match status" value="1"/>
</dbReference>
<name>A0ABS0BU25_9GAMM</name>
<evidence type="ECO:0000256" key="3">
    <source>
        <dbReference type="ARBA" id="ARBA00022448"/>
    </source>
</evidence>
<organism evidence="15 16">
    <name type="scientific">Thiomicrorhabdus heinhorstiae</name>
    <dbReference type="NCBI Taxonomy" id="2748010"/>
    <lineage>
        <taxon>Bacteria</taxon>
        <taxon>Pseudomonadati</taxon>
        <taxon>Pseudomonadota</taxon>
        <taxon>Gammaproteobacteria</taxon>
        <taxon>Thiotrichales</taxon>
        <taxon>Piscirickettsiaceae</taxon>
        <taxon>Thiomicrorhabdus</taxon>
    </lineage>
</organism>
<evidence type="ECO:0000256" key="5">
    <source>
        <dbReference type="ARBA" id="ARBA00022692"/>
    </source>
</evidence>
<reference evidence="15 16" key="1">
    <citation type="submission" date="2020-06" db="EMBL/GenBank/DDBJ databases">
        <authorList>
            <person name="Scott K."/>
        </authorList>
    </citation>
    <scope>NUCLEOTIDE SEQUENCE [LARGE SCALE GENOMIC DNA]</scope>
    <source>
        <strain evidence="15 16">HH1</strain>
    </source>
</reference>
<dbReference type="PANTHER" id="PTHR30069:SF29">
    <property type="entry name" value="HEMOGLOBIN AND HEMOGLOBIN-HAPTOGLOBIN-BINDING PROTEIN 1-RELATED"/>
    <property type="match status" value="1"/>
</dbReference>
<dbReference type="InterPro" id="IPR000531">
    <property type="entry name" value="Beta-barrel_TonB"/>
</dbReference>
<evidence type="ECO:0000313" key="16">
    <source>
        <dbReference type="Proteomes" id="UP001193680"/>
    </source>
</evidence>
<evidence type="ECO:0000256" key="8">
    <source>
        <dbReference type="ARBA" id="ARBA00023136"/>
    </source>
</evidence>
<feature type="domain" description="TonB-dependent receptor plug" evidence="14">
    <location>
        <begin position="47"/>
        <end position="154"/>
    </location>
</feature>
<dbReference type="SUPFAM" id="SSF56935">
    <property type="entry name" value="Porins"/>
    <property type="match status" value="1"/>
</dbReference>
<accession>A0ABS0BU25</accession>
<evidence type="ECO:0000313" key="15">
    <source>
        <dbReference type="EMBL" id="MBF6057342.1"/>
    </source>
</evidence>
<evidence type="ECO:0000256" key="9">
    <source>
        <dbReference type="ARBA" id="ARBA00023170"/>
    </source>
</evidence>
<keyword evidence="9 15" id="KW-0675">Receptor</keyword>
<keyword evidence="8 11" id="KW-0472">Membrane</keyword>
<comment type="subcellular location">
    <subcellularLocation>
        <location evidence="1 11">Cell outer membrane</location>
        <topology evidence="1 11">Multi-pass membrane protein</topology>
    </subcellularLocation>
</comment>
<dbReference type="PROSITE" id="PS52016">
    <property type="entry name" value="TONB_DEPENDENT_REC_3"/>
    <property type="match status" value="1"/>
</dbReference>
<keyword evidence="7 12" id="KW-0798">TonB box</keyword>
<evidence type="ECO:0000256" key="4">
    <source>
        <dbReference type="ARBA" id="ARBA00022452"/>
    </source>
</evidence>
<dbReference type="Proteomes" id="UP001193680">
    <property type="component" value="Unassembled WGS sequence"/>
</dbReference>
<dbReference type="Pfam" id="PF00593">
    <property type="entry name" value="TonB_dep_Rec_b-barrel"/>
    <property type="match status" value="1"/>
</dbReference>
<keyword evidence="16" id="KW-1185">Reference proteome</keyword>
<dbReference type="PANTHER" id="PTHR30069">
    <property type="entry name" value="TONB-DEPENDENT OUTER MEMBRANE RECEPTOR"/>
    <property type="match status" value="1"/>
</dbReference>
<dbReference type="EMBL" id="JACBGI020000003">
    <property type="protein sequence ID" value="MBF6057342.1"/>
    <property type="molecule type" value="Genomic_DNA"/>
</dbReference>
<evidence type="ECO:0000256" key="6">
    <source>
        <dbReference type="ARBA" id="ARBA00022729"/>
    </source>
</evidence>
<feature type="domain" description="TonB-dependent receptor-like beta-barrel" evidence="13">
    <location>
        <begin position="318"/>
        <end position="708"/>
    </location>
</feature>
<evidence type="ECO:0000259" key="13">
    <source>
        <dbReference type="Pfam" id="PF00593"/>
    </source>
</evidence>
<dbReference type="CDD" id="cd01347">
    <property type="entry name" value="ligand_gated_channel"/>
    <property type="match status" value="1"/>
</dbReference>
<keyword evidence="4 11" id="KW-1134">Transmembrane beta strand</keyword>
<dbReference type="InterPro" id="IPR039426">
    <property type="entry name" value="TonB-dep_rcpt-like"/>
</dbReference>
<evidence type="ECO:0000256" key="12">
    <source>
        <dbReference type="RuleBase" id="RU003357"/>
    </source>
</evidence>
<dbReference type="RefSeq" id="WP_185977493.1">
    <property type="nucleotide sequence ID" value="NZ_JACBGI020000003.1"/>
</dbReference>
<comment type="caution">
    <text evidence="15">The sequence shown here is derived from an EMBL/GenBank/DDBJ whole genome shotgun (WGS) entry which is preliminary data.</text>
</comment>
<keyword evidence="5 11" id="KW-0812">Transmembrane</keyword>
<evidence type="ECO:0000256" key="2">
    <source>
        <dbReference type="ARBA" id="ARBA00008143"/>
    </source>
</evidence>
<dbReference type="InterPro" id="IPR036942">
    <property type="entry name" value="Beta-barrel_TonB_sf"/>
</dbReference>
<evidence type="ECO:0000259" key="14">
    <source>
        <dbReference type="Pfam" id="PF07715"/>
    </source>
</evidence>
<keyword evidence="3 11" id="KW-0813">Transport</keyword>
<sequence>MKTTLRQPHITAAIAGVLTTLPTMLYAQTFELESIQVTTATQTEKELKDVPASVEVIDEHQIQKMAAVTLQDALQYSGVFFNPAPGRYSNTNGQFSIRGVSSKGTLLLLNGRRIASEFTKSYDAMRIPASAIERIEIIKGPMGGLYGSDALGGVINIITKKPLEQIETTLTLSHGANGDGDGERSLFEADIRGTKGRTGFSAWISALKTGEYSENETAQIRVPKGSVANTKSKPSQSDLRIDPNTLKACGNGSSCASNFSVPVGNLIQDQYDQSVYYRDPSEVINLGVDLTHKLNNELDLNLNLGFMHEIRDTQGISQAYASNYTSAQSGDSLTFFNIPYAEHLDNRRYELGVGANWHPNPQLEIDWKSSLSRYEKKDQITSLLWEELGYAAEEESASLSGDGTVNQYQHSLKSSWLVRPDSRLVTGAEYIEDSREAAFFDASGKMTTKTQDSSAVYAQHEWQIDPELNLVYGLRYDDTSAAGDATSGHIGGVYHFSPLFNLRMRYAQGFRAPDSQENYINRYNPQGKRFVGAQVVDASINKSAFDLEAERSENYEIGLNGQSRKLHYDAALFYTEIDDSIVRYQTSDYISFRNASQVTLKGLDLNAQYQMTPKLNWNWNMSLLDSYNRDTGQKLEYTPDFRTSVAVNYQATPRLSTSVAAQYVSEQNYSITENGQTVTYEANGYTPVNIKFNYALDRADIFVGIDNLFETEIDNALGSDIGRYYYAGVRWFIQ</sequence>
<dbReference type="Pfam" id="PF07715">
    <property type="entry name" value="Plug"/>
    <property type="match status" value="1"/>
</dbReference>
<protein>
    <submittedName>
        <fullName evidence="15">TonB-dependent receptor</fullName>
    </submittedName>
</protein>
<evidence type="ECO:0000256" key="10">
    <source>
        <dbReference type="ARBA" id="ARBA00023237"/>
    </source>
</evidence>
<reference evidence="15 16" key="2">
    <citation type="submission" date="2020-11" db="EMBL/GenBank/DDBJ databases">
        <title>Sulfur oxidizing isolate from Hospital Hole Sinkhole.</title>
        <authorList>
            <person name="Scott K.M."/>
        </authorList>
    </citation>
    <scope>NUCLEOTIDE SEQUENCE [LARGE SCALE GENOMIC DNA]</scope>
    <source>
        <strain evidence="15 16">HH1</strain>
    </source>
</reference>
<dbReference type="Gene3D" id="2.170.130.10">
    <property type="entry name" value="TonB-dependent receptor, plug domain"/>
    <property type="match status" value="1"/>
</dbReference>
<keyword evidence="6" id="KW-0732">Signal</keyword>